<reference evidence="1 2" key="1">
    <citation type="journal article" date="2020" name="BMC Genomics">
        <title>Intraspecific diversification of the crop wild relative Brassica cretica Lam. using demographic model selection.</title>
        <authorList>
            <person name="Kioukis A."/>
            <person name="Michalopoulou V.A."/>
            <person name="Briers L."/>
            <person name="Pirintsos S."/>
            <person name="Studholme D.J."/>
            <person name="Pavlidis P."/>
            <person name="Sarris P.F."/>
        </authorList>
    </citation>
    <scope>NUCLEOTIDE SEQUENCE [LARGE SCALE GENOMIC DNA]</scope>
    <source>
        <strain evidence="2">cv. PFS-1207/04</strain>
    </source>
</reference>
<proteinExistence type="predicted"/>
<comment type="caution">
    <text evidence="1">The sequence shown here is derived from an EMBL/GenBank/DDBJ whole genome shotgun (WGS) entry which is preliminary data.</text>
</comment>
<protein>
    <recommendedName>
        <fullName evidence="3">MBD domain-containing protein</fullName>
    </recommendedName>
</protein>
<evidence type="ECO:0008006" key="3">
    <source>
        <dbReference type="Google" id="ProtNLM"/>
    </source>
</evidence>
<evidence type="ECO:0000313" key="2">
    <source>
        <dbReference type="Proteomes" id="UP000266723"/>
    </source>
</evidence>
<name>A0ABQ7CWN8_BRACR</name>
<dbReference type="EMBL" id="QGKV02000759">
    <property type="protein sequence ID" value="KAF3563400.1"/>
    <property type="molecule type" value="Genomic_DNA"/>
</dbReference>
<evidence type="ECO:0000313" key="1">
    <source>
        <dbReference type="EMBL" id="KAF3563400.1"/>
    </source>
</evidence>
<accession>A0ABQ7CWN8</accession>
<sequence length="76" mass="8827">MVKVELSDKIWSSQAKGEICRLDRVGTSCLNKSGFKFSYSLRNSSWVRVFDTREAVKEYLRSITGLDDERYSERPT</sequence>
<gene>
    <name evidence="1" type="ORF">DY000_02018166</name>
</gene>
<keyword evidence="2" id="KW-1185">Reference proteome</keyword>
<dbReference type="Proteomes" id="UP000266723">
    <property type="component" value="Unassembled WGS sequence"/>
</dbReference>
<organism evidence="1 2">
    <name type="scientific">Brassica cretica</name>
    <name type="common">Mustard</name>
    <dbReference type="NCBI Taxonomy" id="69181"/>
    <lineage>
        <taxon>Eukaryota</taxon>
        <taxon>Viridiplantae</taxon>
        <taxon>Streptophyta</taxon>
        <taxon>Embryophyta</taxon>
        <taxon>Tracheophyta</taxon>
        <taxon>Spermatophyta</taxon>
        <taxon>Magnoliopsida</taxon>
        <taxon>eudicotyledons</taxon>
        <taxon>Gunneridae</taxon>
        <taxon>Pentapetalae</taxon>
        <taxon>rosids</taxon>
        <taxon>malvids</taxon>
        <taxon>Brassicales</taxon>
        <taxon>Brassicaceae</taxon>
        <taxon>Brassiceae</taxon>
        <taxon>Brassica</taxon>
    </lineage>
</organism>